<organism evidence="2 3">
    <name type="scientific">Legionella lytica</name>
    <dbReference type="NCBI Taxonomy" id="96232"/>
    <lineage>
        <taxon>Bacteria</taxon>
        <taxon>Pseudomonadati</taxon>
        <taxon>Pseudomonadota</taxon>
        <taxon>Gammaproteobacteria</taxon>
        <taxon>Legionellales</taxon>
        <taxon>Legionellaceae</taxon>
        <taxon>Legionella</taxon>
    </lineage>
</organism>
<keyword evidence="1" id="KW-1133">Transmembrane helix</keyword>
<keyword evidence="3" id="KW-1185">Reference proteome</keyword>
<feature type="transmembrane region" description="Helical" evidence="1">
    <location>
        <begin position="12"/>
        <end position="31"/>
    </location>
</feature>
<keyword evidence="1" id="KW-0812">Transmembrane</keyword>
<reference evidence="2 3" key="1">
    <citation type="submission" date="2024-08" db="EMBL/GenBank/DDBJ databases">
        <title>Draft Genome Sequence of Legionella lytica strain DSB2004, Isolated From a Fire Sprinkler System.</title>
        <authorList>
            <person name="Everhart A.D."/>
            <person name="Kidane D.T."/>
            <person name="Farone A.L."/>
            <person name="Farone M.B."/>
        </authorList>
    </citation>
    <scope>NUCLEOTIDE SEQUENCE [LARGE SCALE GENOMIC DNA]</scope>
    <source>
        <strain evidence="2 3">DSB2004</strain>
    </source>
</reference>
<dbReference type="RefSeq" id="WP_400188040.1">
    <property type="nucleotide sequence ID" value="NZ_JBGORX010000004.1"/>
</dbReference>
<sequence length="123" mass="14797">MQYTVLIRKLIWGLCLPFLLIYMAWCCIKGLNPFENSLFWISILSMIPMLILKAYKLQESVIENQVEEFREMGATEFLNFMNEFKKIPLGSFRASYKEAYRQEYLRRYNKDIFHEIPMFDLNG</sequence>
<comment type="caution">
    <text evidence="2">The sequence shown here is derived from an EMBL/GenBank/DDBJ whole genome shotgun (WGS) entry which is preliminary data.</text>
</comment>
<dbReference type="EMBL" id="JBGORX010000004">
    <property type="protein sequence ID" value="MFJ1269217.1"/>
    <property type="molecule type" value="Genomic_DNA"/>
</dbReference>
<keyword evidence="1" id="KW-0472">Membrane</keyword>
<accession>A0ABW8D939</accession>
<name>A0ABW8D939_9GAMM</name>
<feature type="transmembrane region" description="Helical" evidence="1">
    <location>
        <begin position="37"/>
        <end position="55"/>
    </location>
</feature>
<evidence type="ECO:0000313" key="3">
    <source>
        <dbReference type="Proteomes" id="UP001615550"/>
    </source>
</evidence>
<evidence type="ECO:0000313" key="2">
    <source>
        <dbReference type="EMBL" id="MFJ1269217.1"/>
    </source>
</evidence>
<evidence type="ECO:0000256" key="1">
    <source>
        <dbReference type="SAM" id="Phobius"/>
    </source>
</evidence>
<gene>
    <name evidence="2" type="ORF">ACD661_11680</name>
</gene>
<dbReference type="Proteomes" id="UP001615550">
    <property type="component" value="Unassembled WGS sequence"/>
</dbReference>
<proteinExistence type="predicted"/>
<protein>
    <submittedName>
        <fullName evidence="2">Uncharacterized protein</fullName>
    </submittedName>
</protein>